<feature type="non-terminal residue" evidence="1">
    <location>
        <position position="269"/>
    </location>
</feature>
<dbReference type="InterPro" id="IPR002110">
    <property type="entry name" value="Ankyrin_rpt"/>
</dbReference>
<evidence type="ECO:0000313" key="1">
    <source>
        <dbReference type="EMBL" id="JAP91231.1"/>
    </source>
</evidence>
<dbReference type="AlphaFoldDB" id="A0A146K6P0"/>
<name>A0A146K6P0_9EUKA</name>
<organism evidence="1">
    <name type="scientific">Trepomonas sp. PC1</name>
    <dbReference type="NCBI Taxonomy" id="1076344"/>
    <lineage>
        <taxon>Eukaryota</taxon>
        <taxon>Metamonada</taxon>
        <taxon>Diplomonadida</taxon>
        <taxon>Hexamitidae</taxon>
        <taxon>Hexamitinae</taxon>
        <taxon>Trepomonas</taxon>
    </lineage>
</organism>
<sequence>MCFMVCKAQTPEIWFESCQNDDLNIVVSLQQQFGRQRDQRSDGIHKFGFTGLLYAIQNNYIEMAKFLAKTELDVYTETDATYILNNKQFILNGKSSALMFAIQIENFELADHFAQLIQQDPSLQNHLDRLNFTSFHFLAMRDPNQSLTLIQNYSKYFLQELSVTQKCKFNPLQIAVNCANTEFIRFLLALGQTSEFQPLITNFTEKIDLFDDQIDELQKYCTLSSSIKVLEAKQLVKKFFVEDFQIPEWTGLKRIEKPQKKATERIMAV</sequence>
<dbReference type="Gene3D" id="1.25.40.20">
    <property type="entry name" value="Ankyrin repeat-containing domain"/>
    <property type="match status" value="1"/>
</dbReference>
<accession>A0A146K6P0</accession>
<proteinExistence type="predicted"/>
<reference evidence="1" key="1">
    <citation type="submission" date="2015-07" db="EMBL/GenBank/DDBJ databases">
        <title>Adaptation to a free-living lifestyle via gene acquisitions in the diplomonad Trepomonas sp. PC1.</title>
        <authorList>
            <person name="Xu F."/>
            <person name="Jerlstrom-Hultqvist J."/>
            <person name="Kolisko M."/>
            <person name="Simpson A.G.B."/>
            <person name="Roger A.J."/>
            <person name="Svard S.G."/>
            <person name="Andersson J.O."/>
        </authorList>
    </citation>
    <scope>NUCLEOTIDE SEQUENCE</scope>
    <source>
        <strain evidence="1">PC1</strain>
    </source>
</reference>
<protein>
    <submittedName>
        <fullName evidence="1">Ankyrin repeats-containing protein</fullName>
    </submittedName>
</protein>
<dbReference type="SUPFAM" id="SSF48403">
    <property type="entry name" value="Ankyrin repeat"/>
    <property type="match status" value="1"/>
</dbReference>
<dbReference type="SMART" id="SM00248">
    <property type="entry name" value="ANK"/>
    <property type="match status" value="3"/>
</dbReference>
<dbReference type="EMBL" id="GDID01005375">
    <property type="protein sequence ID" value="JAP91231.1"/>
    <property type="molecule type" value="Transcribed_RNA"/>
</dbReference>
<gene>
    <name evidence="1" type="ORF">TPC1_17216</name>
</gene>
<dbReference type="InterPro" id="IPR036770">
    <property type="entry name" value="Ankyrin_rpt-contain_sf"/>
</dbReference>